<protein>
    <submittedName>
        <fullName evidence="4">30S ribosomal protein S9</fullName>
    </submittedName>
</protein>
<dbReference type="SUPFAM" id="SSF54211">
    <property type="entry name" value="Ribosomal protein S5 domain 2-like"/>
    <property type="match status" value="1"/>
</dbReference>
<sequence length="136" mass="15109">MAKRKKQTLFKAKKKEATAQATIHAGKGVVRINTRNLELVEPASLRALIQEPIVLAGEAAQGVNISVHVHGSGPISQAIAARGTIAKALVEYTGDEKLRKRYLEYDRMLLVDDPRRTEPKKPLGPKARRKKQHSKR</sequence>
<name>A0A8T4C5L8_9ARCH</name>
<evidence type="ECO:0000256" key="3">
    <source>
        <dbReference type="SAM" id="MobiDB-lite"/>
    </source>
</evidence>
<comment type="caution">
    <text evidence="4">The sequence shown here is derived from an EMBL/GenBank/DDBJ whole genome shotgun (WGS) entry which is preliminary data.</text>
</comment>
<dbReference type="InterPro" id="IPR014721">
    <property type="entry name" value="Ribsml_uS5_D2-typ_fold_subgr"/>
</dbReference>
<dbReference type="Gene3D" id="3.30.230.10">
    <property type="match status" value="1"/>
</dbReference>
<dbReference type="InterPro" id="IPR000754">
    <property type="entry name" value="Ribosomal_uS9"/>
</dbReference>
<reference evidence="4" key="1">
    <citation type="submission" date="2019-03" db="EMBL/GenBank/DDBJ databases">
        <title>Lake Tanganyika Metagenome-Assembled Genomes (MAGs).</title>
        <authorList>
            <person name="Tran P."/>
        </authorList>
    </citation>
    <scope>NUCLEOTIDE SEQUENCE</scope>
    <source>
        <strain evidence="4">M_DeepCast_50m_m2_156</strain>
    </source>
</reference>
<feature type="compositionally biased region" description="Basic residues" evidence="3">
    <location>
        <begin position="126"/>
        <end position="136"/>
    </location>
</feature>
<feature type="compositionally biased region" description="Basic and acidic residues" evidence="3">
    <location>
        <begin position="111"/>
        <end position="121"/>
    </location>
</feature>
<dbReference type="InterPro" id="IPR020568">
    <property type="entry name" value="Ribosomal_Su5_D2-typ_SF"/>
</dbReference>
<dbReference type="Proteomes" id="UP000774699">
    <property type="component" value="Unassembled WGS sequence"/>
</dbReference>
<evidence type="ECO:0000313" key="4">
    <source>
        <dbReference type="EMBL" id="MBM3281806.1"/>
    </source>
</evidence>
<dbReference type="AlphaFoldDB" id="A0A8T4C5L8"/>
<dbReference type="EMBL" id="VGJJ01000002">
    <property type="protein sequence ID" value="MBM3281806.1"/>
    <property type="molecule type" value="Genomic_DNA"/>
</dbReference>
<accession>A0A8T4C5L8</accession>
<evidence type="ECO:0000313" key="5">
    <source>
        <dbReference type="Proteomes" id="UP000774699"/>
    </source>
</evidence>
<evidence type="ECO:0000256" key="2">
    <source>
        <dbReference type="ARBA" id="ARBA00023274"/>
    </source>
</evidence>
<keyword evidence="1 4" id="KW-0689">Ribosomal protein</keyword>
<dbReference type="GO" id="GO:0003735">
    <property type="term" value="F:structural constituent of ribosome"/>
    <property type="evidence" value="ECO:0007669"/>
    <property type="project" value="InterPro"/>
</dbReference>
<dbReference type="GO" id="GO:0003723">
    <property type="term" value="F:RNA binding"/>
    <property type="evidence" value="ECO:0007669"/>
    <property type="project" value="TreeGrafter"/>
</dbReference>
<dbReference type="Pfam" id="PF00380">
    <property type="entry name" value="Ribosomal_S9"/>
    <property type="match status" value="1"/>
</dbReference>
<gene>
    <name evidence="4" type="primary">rpsI</name>
    <name evidence="4" type="ORF">FJY86_00495</name>
</gene>
<feature type="region of interest" description="Disordered" evidence="3">
    <location>
        <begin position="111"/>
        <end position="136"/>
    </location>
</feature>
<evidence type="ECO:0000256" key="1">
    <source>
        <dbReference type="ARBA" id="ARBA00022980"/>
    </source>
</evidence>
<dbReference type="PANTHER" id="PTHR21569">
    <property type="entry name" value="RIBOSOMAL PROTEIN S9"/>
    <property type="match status" value="1"/>
</dbReference>
<dbReference type="GO" id="GO:0022627">
    <property type="term" value="C:cytosolic small ribosomal subunit"/>
    <property type="evidence" value="ECO:0007669"/>
    <property type="project" value="TreeGrafter"/>
</dbReference>
<dbReference type="GO" id="GO:0000462">
    <property type="term" value="P:maturation of SSU-rRNA from tricistronic rRNA transcript (SSU-rRNA, 5.8S rRNA, LSU-rRNA)"/>
    <property type="evidence" value="ECO:0007669"/>
    <property type="project" value="TreeGrafter"/>
</dbReference>
<dbReference type="PANTHER" id="PTHR21569:SF16">
    <property type="entry name" value="RIBOSOMAL PROTEIN S16"/>
    <property type="match status" value="1"/>
</dbReference>
<proteinExistence type="predicted"/>
<keyword evidence="2" id="KW-0687">Ribonucleoprotein</keyword>
<dbReference type="GO" id="GO:0006412">
    <property type="term" value="P:translation"/>
    <property type="evidence" value="ECO:0007669"/>
    <property type="project" value="InterPro"/>
</dbReference>
<organism evidence="4 5">
    <name type="scientific">Candidatus Iainarchaeum sp</name>
    <dbReference type="NCBI Taxonomy" id="3101447"/>
    <lineage>
        <taxon>Archaea</taxon>
        <taxon>Candidatus Iainarchaeota</taxon>
        <taxon>Candidatus Iainarchaeia</taxon>
        <taxon>Candidatus Iainarchaeales</taxon>
        <taxon>Candidatus Iainarchaeaceae</taxon>
        <taxon>Candidatus Iainarchaeum</taxon>
    </lineage>
</organism>